<dbReference type="AlphaFoldDB" id="A0A3P7IBX0"/>
<dbReference type="OrthoDB" id="10262359at2759"/>
<organism evidence="1 2">
    <name type="scientific">Strongylus vulgaris</name>
    <name type="common">Blood worm</name>
    <dbReference type="NCBI Taxonomy" id="40348"/>
    <lineage>
        <taxon>Eukaryota</taxon>
        <taxon>Metazoa</taxon>
        <taxon>Ecdysozoa</taxon>
        <taxon>Nematoda</taxon>
        <taxon>Chromadorea</taxon>
        <taxon>Rhabditida</taxon>
        <taxon>Rhabditina</taxon>
        <taxon>Rhabditomorpha</taxon>
        <taxon>Strongyloidea</taxon>
        <taxon>Strongylidae</taxon>
        <taxon>Strongylus</taxon>
    </lineage>
</organism>
<protein>
    <submittedName>
        <fullName evidence="1">Uncharacterized protein</fullName>
    </submittedName>
</protein>
<proteinExistence type="predicted"/>
<gene>
    <name evidence="1" type="ORF">SVUK_LOCUS2004</name>
</gene>
<evidence type="ECO:0000313" key="1">
    <source>
        <dbReference type="EMBL" id="VDM67006.1"/>
    </source>
</evidence>
<dbReference type="EMBL" id="UYYB01004299">
    <property type="protein sequence ID" value="VDM67006.1"/>
    <property type="molecule type" value="Genomic_DNA"/>
</dbReference>
<accession>A0A3P7IBX0</accession>
<reference evidence="1 2" key="1">
    <citation type="submission" date="2018-11" db="EMBL/GenBank/DDBJ databases">
        <authorList>
            <consortium name="Pathogen Informatics"/>
        </authorList>
    </citation>
    <scope>NUCLEOTIDE SEQUENCE [LARGE SCALE GENOMIC DNA]</scope>
</reference>
<name>A0A3P7IBX0_STRVU</name>
<dbReference type="Proteomes" id="UP000270094">
    <property type="component" value="Unassembled WGS sequence"/>
</dbReference>
<feature type="non-terminal residue" evidence="1">
    <location>
        <position position="1"/>
    </location>
</feature>
<evidence type="ECO:0000313" key="2">
    <source>
        <dbReference type="Proteomes" id="UP000270094"/>
    </source>
</evidence>
<keyword evidence="2" id="KW-1185">Reference proteome</keyword>
<sequence length="161" mass="18413">VSAAVPGESSITTSVGSLLYDRFTNPQRAHKFFKDGPTLTYKPSSSFNANKNKSWWELDIVGRAPAWADMAAVLVVDLIYQEMRVLEKHSKIEPLKWAMWRMYLITKFDTPAFISHEEMRTICTKWRKEQAAMREKSAANGKGARDYRFMATARACDIISK</sequence>